<protein>
    <submittedName>
        <fullName evidence="3">P1 family peptidase</fullName>
    </submittedName>
</protein>
<dbReference type="PANTHER" id="PTHR36512">
    <property type="entry name" value="D-AMINOPEPTIDASE"/>
    <property type="match status" value="1"/>
</dbReference>
<name>A0AAP4BQG7_9CORY</name>
<organism evidence="3 4">
    <name type="scientific">Corynebacterium pseudodiphtheriticum</name>
    <dbReference type="NCBI Taxonomy" id="37637"/>
    <lineage>
        <taxon>Bacteria</taxon>
        <taxon>Bacillati</taxon>
        <taxon>Actinomycetota</taxon>
        <taxon>Actinomycetes</taxon>
        <taxon>Mycobacteriales</taxon>
        <taxon>Corynebacteriaceae</taxon>
        <taxon>Corynebacterium</taxon>
    </lineage>
</organism>
<dbReference type="RefSeq" id="WP_284588977.1">
    <property type="nucleotide sequence ID" value="NZ_JASNUC010000007.1"/>
</dbReference>
<comment type="caution">
    <text evidence="3">The sequence shown here is derived from an EMBL/GenBank/DDBJ whole genome shotgun (WGS) entry which is preliminary data.</text>
</comment>
<dbReference type="InterPro" id="IPR005321">
    <property type="entry name" value="Peptidase_S58_DmpA"/>
</dbReference>
<dbReference type="SUPFAM" id="SSF56266">
    <property type="entry name" value="DmpA/ArgJ-like"/>
    <property type="match status" value="1"/>
</dbReference>
<dbReference type="GO" id="GO:0004177">
    <property type="term" value="F:aminopeptidase activity"/>
    <property type="evidence" value="ECO:0007669"/>
    <property type="project" value="TreeGrafter"/>
</dbReference>
<dbReference type="CDD" id="cd02252">
    <property type="entry name" value="nylC_like"/>
    <property type="match status" value="1"/>
</dbReference>
<dbReference type="InterPro" id="IPR016117">
    <property type="entry name" value="ArgJ-like_dom_sf"/>
</dbReference>
<evidence type="ECO:0000256" key="2">
    <source>
        <dbReference type="SAM" id="MobiDB-lite"/>
    </source>
</evidence>
<feature type="region of interest" description="Disordered" evidence="2">
    <location>
        <begin position="284"/>
        <end position="306"/>
    </location>
</feature>
<dbReference type="EMBL" id="JASNVH010000003">
    <property type="protein sequence ID" value="MDK4306368.1"/>
    <property type="molecule type" value="Genomic_DNA"/>
</dbReference>
<evidence type="ECO:0000256" key="1">
    <source>
        <dbReference type="ARBA" id="ARBA00007068"/>
    </source>
</evidence>
<dbReference type="Proteomes" id="UP001224412">
    <property type="component" value="Unassembled WGS sequence"/>
</dbReference>
<reference evidence="3" key="1">
    <citation type="submission" date="2023-05" db="EMBL/GenBank/DDBJ databases">
        <title>Metabolic capabilities are highly conserved among human nasal-associated Corynebacterium species in pangenomic analyses.</title>
        <authorList>
            <person name="Tran T.H."/>
            <person name="Roberts A.Q."/>
            <person name="Escapa I.F."/>
            <person name="Gao W."/>
            <person name="Conlan S."/>
            <person name="Kong H."/>
            <person name="Segre J.A."/>
            <person name="Kelly M.S."/>
            <person name="Lemon K.P."/>
        </authorList>
    </citation>
    <scope>NUCLEOTIDE SEQUENCE</scope>
    <source>
        <strain evidence="3">KPL2773</strain>
    </source>
</reference>
<sequence length="361" mass="36060">MSNRSEMDFCPGVGIGHVSLGATGVSVLSFAAAGSGAGAVASVDVRGGGPGTRETDLLAPENTVGAVQAIVLAGGSAYGLAAADGAMAELESRGAGFRVFGPDSDGPVVPIVPAAVIFDLAVGDPQHRPTAADGQRATARALENFDGVANTTSTSNIGAGCGATAGKLRGGFGQASREVAGYQVSAAVVANPVGEVVDAATGRLFGAPERAPVDPERFADLPSPAASLNTTIGVITTNAPLSKAQLRRLAMCGHDGISWAVRPAHSPLDGDTLFAVSTAAKETVAKESADSPHNSSSMVDDPATTTETMTTETITTETMTALCAASSQVVCDAIVHAVVHAEPGYGLPTYSQLAKAANFAN</sequence>
<dbReference type="AlphaFoldDB" id="A0AAP4BQG7"/>
<accession>A0AAP4BQG7</accession>
<gene>
    <name evidence="3" type="ORF">QPX42_02185</name>
</gene>
<evidence type="ECO:0000313" key="3">
    <source>
        <dbReference type="EMBL" id="MDK4306368.1"/>
    </source>
</evidence>
<dbReference type="Gene3D" id="3.60.70.12">
    <property type="entry name" value="L-amino peptidase D-ALA esterase/amidase"/>
    <property type="match status" value="1"/>
</dbReference>
<comment type="similarity">
    <text evidence="1">Belongs to the peptidase S58 family.</text>
</comment>
<evidence type="ECO:0000313" key="4">
    <source>
        <dbReference type="Proteomes" id="UP001224412"/>
    </source>
</evidence>
<dbReference type="PANTHER" id="PTHR36512:SF3">
    <property type="entry name" value="BLR5678 PROTEIN"/>
    <property type="match status" value="1"/>
</dbReference>
<dbReference type="Pfam" id="PF03576">
    <property type="entry name" value="Peptidase_S58"/>
    <property type="match status" value="1"/>
</dbReference>
<proteinExistence type="inferred from homology"/>